<dbReference type="EMBL" id="AY506529">
    <property type="protein sequence ID" value="AAR91122.1"/>
    <property type="molecule type" value="Genomic_DNA"/>
</dbReference>
<evidence type="ECO:0000313" key="1">
    <source>
        <dbReference type="EMBL" id="AAR91122.1"/>
    </source>
</evidence>
<gene>
    <name evidence="1" type="primary">orf120</name>
</gene>
<proteinExistence type="predicted"/>
<protein>
    <submittedName>
        <fullName evidence="1">Uncharacterized protein</fullName>
    </submittedName>
</protein>
<accession>Q6R981</accession>
<reference evidence="1 2" key="1">
    <citation type="journal article" date="2004" name="Plant Physiol.">
        <title>Sequence and comparative analysis of the maize NB mitochondrial genome.</title>
        <authorList>
            <person name="Clifton S.W."/>
            <person name="Minx P."/>
            <person name="Fauron C.M.-R."/>
            <person name="Gibson M."/>
            <person name="Allen J.O."/>
            <person name="Sun H."/>
            <person name="Thompson M."/>
            <person name="Barbazuk W.B."/>
            <person name="Kanuganti S."/>
            <person name="Tayloe C."/>
            <person name="Meyer L."/>
            <person name="Wilson R.K."/>
            <person name="Newton K.J."/>
        </authorList>
    </citation>
    <scope>NUCLEOTIDE SEQUENCE</scope>
    <source>
        <strain evidence="2">cv. B37N</strain>
    </source>
</reference>
<dbReference type="STRING" id="4577.Q6R981"/>
<evidence type="ECO:0000313" key="2">
    <source>
        <dbReference type="Proteomes" id="UP000007305"/>
    </source>
</evidence>
<dbReference type="RefSeq" id="YP_588427.1">
    <property type="nucleotide sequence ID" value="NC_007982.1"/>
</dbReference>
<dbReference type="AlphaFoldDB" id="Q6R981"/>
<keyword evidence="1" id="KW-0496">Mitochondrion</keyword>
<sequence>MSLKSNHKREVRRYRLRSEHCFRQENPSLTYALRQTKPSGQVQYNGCCLPLRLCQHRGFHSSRRRKPFYETIKTNSKEPVLNKDLVFQAGRPERGKGESLDRVKESEEVIKFEQSLTQAS</sequence>
<geneLocation type="mitochondrion" evidence="1"/>
<dbReference type="InParanoid" id="Q6R981"/>
<dbReference type="GeneID" id="4055919"/>
<name>Q6R981_MAIZE</name>
<keyword evidence="2" id="KW-1185">Reference proteome</keyword>
<dbReference type="Proteomes" id="UP000007305">
    <property type="component" value="Mitochondrion"/>
</dbReference>
<dbReference type="HOGENOM" id="CLU_2053088_0_0_1"/>
<organism evidence="1 2">
    <name type="scientific">Zea mays</name>
    <name type="common">Maize</name>
    <dbReference type="NCBI Taxonomy" id="4577"/>
    <lineage>
        <taxon>Eukaryota</taxon>
        <taxon>Viridiplantae</taxon>
        <taxon>Streptophyta</taxon>
        <taxon>Embryophyta</taxon>
        <taxon>Tracheophyta</taxon>
        <taxon>Spermatophyta</taxon>
        <taxon>Magnoliopsida</taxon>
        <taxon>Liliopsida</taxon>
        <taxon>Poales</taxon>
        <taxon>Poaceae</taxon>
        <taxon>PACMAD clade</taxon>
        <taxon>Panicoideae</taxon>
        <taxon>Andropogonodae</taxon>
        <taxon>Andropogoneae</taxon>
        <taxon>Tripsacinae</taxon>
        <taxon>Zea</taxon>
    </lineage>
</organism>
<dbReference type="PaxDb" id="4577-GRMZM5G872234_P01"/>